<dbReference type="STRING" id="66969.Lwal_3044"/>
<dbReference type="Proteomes" id="UP000054729">
    <property type="component" value="Unassembled WGS sequence"/>
</dbReference>
<reference evidence="1 2" key="1">
    <citation type="submission" date="2015-11" db="EMBL/GenBank/DDBJ databases">
        <title>Genomic analysis of 38 Legionella species identifies large and diverse effector repertoires.</title>
        <authorList>
            <person name="Burstein D."/>
            <person name="Amaro F."/>
            <person name="Zusman T."/>
            <person name="Lifshitz Z."/>
            <person name="Cohen O."/>
            <person name="Gilbert J.A."/>
            <person name="Pupko T."/>
            <person name="Shuman H.A."/>
            <person name="Segal G."/>
        </authorList>
    </citation>
    <scope>NUCLEOTIDE SEQUENCE [LARGE SCALE GENOMIC DNA]</scope>
    <source>
        <strain evidence="1 2">ATCC 51914</strain>
    </source>
</reference>
<comment type="caution">
    <text evidence="1">The sequence shown here is derived from an EMBL/GenBank/DDBJ whole genome shotgun (WGS) entry which is preliminary data.</text>
</comment>
<protein>
    <submittedName>
        <fullName evidence="1">Uncharacterized protein</fullName>
    </submittedName>
</protein>
<dbReference type="AlphaFoldDB" id="A0A0W1A0Y0"/>
<sequence>MARPEGFEPPTPWFVARYSIQLSYGRVDWRRERDSNPRWDFSHTPLAGERLRPLGHLSNQWLPSISGI</sequence>
<dbReference type="AntiFam" id="ANF00019">
    <property type="entry name" value="tRNA translation"/>
</dbReference>
<dbReference type="EMBL" id="LNZB01000060">
    <property type="protein sequence ID" value="KTD75003.1"/>
    <property type="molecule type" value="Genomic_DNA"/>
</dbReference>
<dbReference type="AntiFam" id="ANF00014">
    <property type="entry name" value="tRNA translation"/>
</dbReference>
<name>A0A0W1A0Y0_9GAMM</name>
<organism evidence="1 2">
    <name type="scientific">Legionella waltersii</name>
    <dbReference type="NCBI Taxonomy" id="66969"/>
    <lineage>
        <taxon>Bacteria</taxon>
        <taxon>Pseudomonadati</taxon>
        <taxon>Pseudomonadota</taxon>
        <taxon>Gammaproteobacteria</taxon>
        <taxon>Legionellales</taxon>
        <taxon>Legionellaceae</taxon>
        <taxon>Legionella</taxon>
    </lineage>
</organism>
<keyword evidence="2" id="KW-1185">Reference proteome</keyword>
<accession>A0A0W1A0Y0</accession>
<evidence type="ECO:0000313" key="2">
    <source>
        <dbReference type="Proteomes" id="UP000054729"/>
    </source>
</evidence>
<evidence type="ECO:0000313" key="1">
    <source>
        <dbReference type="EMBL" id="KTD75003.1"/>
    </source>
</evidence>
<gene>
    <name evidence="1" type="ORF">Lwal_3044</name>
</gene>
<proteinExistence type="predicted"/>